<feature type="domain" description="Orn/DAP/Arg decarboxylase 2 N-terminal" evidence="3">
    <location>
        <begin position="60"/>
        <end position="279"/>
    </location>
</feature>
<dbReference type="PANTHER" id="PTHR43727">
    <property type="entry name" value="DIAMINOPIMELATE DECARBOXYLASE"/>
    <property type="match status" value="1"/>
</dbReference>
<evidence type="ECO:0000313" key="4">
    <source>
        <dbReference type="EMBL" id="MBB6325796.1"/>
    </source>
</evidence>
<dbReference type="Gene3D" id="2.40.37.10">
    <property type="entry name" value="Lyase, Ornithine Decarboxylase, Chain A, domain 1"/>
    <property type="match status" value="1"/>
</dbReference>
<dbReference type="InterPro" id="IPR022644">
    <property type="entry name" value="De-COase2_N"/>
</dbReference>
<dbReference type="PROSITE" id="PS00878">
    <property type="entry name" value="ODR_DC_2_1"/>
    <property type="match status" value="1"/>
</dbReference>
<evidence type="ECO:0000313" key="5">
    <source>
        <dbReference type="Proteomes" id="UP000588604"/>
    </source>
</evidence>
<dbReference type="SUPFAM" id="SSF50621">
    <property type="entry name" value="Alanine racemase C-terminal domain-like"/>
    <property type="match status" value="1"/>
</dbReference>
<keyword evidence="2" id="KW-0663">Pyridoxal phosphate</keyword>
<dbReference type="EC" id="4.1.1.20" evidence="4"/>
<dbReference type="PANTHER" id="PTHR43727:SF2">
    <property type="entry name" value="GROUP IV DECARBOXYLASE"/>
    <property type="match status" value="1"/>
</dbReference>
<organism evidence="4 5">
    <name type="scientific">Algoriphagus iocasae</name>
    <dbReference type="NCBI Taxonomy" id="1836499"/>
    <lineage>
        <taxon>Bacteria</taxon>
        <taxon>Pseudomonadati</taxon>
        <taxon>Bacteroidota</taxon>
        <taxon>Cytophagia</taxon>
        <taxon>Cytophagales</taxon>
        <taxon>Cyclobacteriaceae</taxon>
        <taxon>Algoriphagus</taxon>
    </lineage>
</organism>
<dbReference type="Gene3D" id="3.20.20.10">
    <property type="entry name" value="Alanine racemase"/>
    <property type="match status" value="1"/>
</dbReference>
<dbReference type="Proteomes" id="UP000588604">
    <property type="component" value="Unassembled WGS sequence"/>
</dbReference>
<evidence type="ECO:0000259" key="3">
    <source>
        <dbReference type="Pfam" id="PF02784"/>
    </source>
</evidence>
<keyword evidence="4" id="KW-0456">Lyase</keyword>
<dbReference type="AlphaFoldDB" id="A0A841MNJ4"/>
<dbReference type="Pfam" id="PF02784">
    <property type="entry name" value="Orn_Arg_deC_N"/>
    <property type="match status" value="1"/>
</dbReference>
<keyword evidence="5" id="KW-1185">Reference proteome</keyword>
<dbReference type="GO" id="GO:0009089">
    <property type="term" value="P:lysine biosynthetic process via diaminopimelate"/>
    <property type="evidence" value="ECO:0007669"/>
    <property type="project" value="TreeGrafter"/>
</dbReference>
<dbReference type="SUPFAM" id="SSF51419">
    <property type="entry name" value="PLP-binding barrel"/>
    <property type="match status" value="1"/>
</dbReference>
<reference evidence="4 5" key="1">
    <citation type="submission" date="2020-08" db="EMBL/GenBank/DDBJ databases">
        <title>Genomic Encyclopedia of Type Strains, Phase IV (KMG-IV): sequencing the most valuable type-strain genomes for metagenomic binning, comparative biology and taxonomic classification.</title>
        <authorList>
            <person name="Goeker M."/>
        </authorList>
    </citation>
    <scope>NUCLEOTIDE SEQUENCE [LARGE SCALE GENOMIC DNA]</scope>
    <source>
        <strain evidence="4 5">DSM 102044</strain>
    </source>
</reference>
<proteinExistence type="predicted"/>
<name>A0A841MNJ4_9BACT</name>
<dbReference type="InterPro" id="IPR029066">
    <property type="entry name" value="PLP-binding_barrel"/>
</dbReference>
<dbReference type="RefSeq" id="WP_246388329.1">
    <property type="nucleotide sequence ID" value="NZ_JACIJO010000001.1"/>
</dbReference>
<comment type="cofactor">
    <cofactor evidence="1">
        <name>pyridoxal 5'-phosphate</name>
        <dbReference type="ChEBI" id="CHEBI:597326"/>
    </cofactor>
</comment>
<dbReference type="InterPro" id="IPR009006">
    <property type="entry name" value="Ala_racemase/Decarboxylase_C"/>
</dbReference>
<comment type="caution">
    <text evidence="4">The sequence shown here is derived from an EMBL/GenBank/DDBJ whole genome shotgun (WGS) entry which is preliminary data.</text>
</comment>
<protein>
    <submittedName>
        <fullName evidence="4">Diaminopimelate decarboxylase</fullName>
        <ecNumber evidence="4">4.1.1.20</ecNumber>
    </submittedName>
</protein>
<evidence type="ECO:0000256" key="1">
    <source>
        <dbReference type="ARBA" id="ARBA00001933"/>
    </source>
</evidence>
<gene>
    <name evidence="4" type="ORF">FHS59_001411</name>
</gene>
<dbReference type="InterPro" id="IPR022653">
    <property type="entry name" value="De-COase2_pyr-phos_BS"/>
</dbReference>
<accession>A0A841MNJ4</accession>
<sequence>MNSRPTIQSPIPMPDLPKLSPITSTWMKELMGKSLLISELIEKHGSPINIHQPDAMEDNFISYHKVFKDFGLKHKIFFARKANKTKGVVRKANSIGMGIDTASLQEYQQCIEMGLDPSDLIVTAAVKNKKLVESAVKNGSLIILDNSDECELVQRVAMDQERSVDIAFRVSGFLAKDQKLYSRFGFDIDEIEDFITANLLDSDHFNLLNYKGLHFHLNGYSIQERGIALTQCLALAQKLLDKRMKTEFIDIGGGFLMNYLESELEWDYFNQQLRLAVGNKREEITFENQGLGLHMSGGVLLGQLKTYPFWSPVTKGEFLRGILSSQSQSGKMAGTLAKEMGIEIRMEPGRSMLDQVGLTIAKVAFRKKDQKGNWLIGLEMNMTQMLSGSADFLLDPYVIYQNKKAQAEPVEVYFTGAYCLERDILLKRKIALTQLPNVSDFVVFVNTAGYMMHFFESSAHLFPLATNLIWNRKSGDFEIT</sequence>
<evidence type="ECO:0000256" key="2">
    <source>
        <dbReference type="ARBA" id="ARBA00022898"/>
    </source>
</evidence>
<dbReference type="GO" id="GO:0008836">
    <property type="term" value="F:diaminopimelate decarboxylase activity"/>
    <property type="evidence" value="ECO:0007669"/>
    <property type="project" value="UniProtKB-EC"/>
</dbReference>
<dbReference type="EMBL" id="JACIJO010000001">
    <property type="protein sequence ID" value="MBB6325796.1"/>
    <property type="molecule type" value="Genomic_DNA"/>
</dbReference>